<dbReference type="Pfam" id="PF04147">
    <property type="entry name" value="Nop14"/>
    <property type="match status" value="1"/>
</dbReference>
<evidence type="ECO:0000256" key="6">
    <source>
        <dbReference type="ARBA" id="ARBA00024695"/>
    </source>
</evidence>
<feature type="region of interest" description="Disordered" evidence="7">
    <location>
        <begin position="1"/>
        <end position="26"/>
    </location>
</feature>
<evidence type="ECO:0008006" key="10">
    <source>
        <dbReference type="Google" id="ProtNLM"/>
    </source>
</evidence>
<keyword evidence="3" id="KW-0690">Ribosome biogenesis</keyword>
<dbReference type="AlphaFoldDB" id="A0A9N9N2T0"/>
<dbReference type="GO" id="GO:0030692">
    <property type="term" value="C:Noc4p-Nop14p complex"/>
    <property type="evidence" value="ECO:0007669"/>
    <property type="project" value="TreeGrafter"/>
</dbReference>
<dbReference type="PANTHER" id="PTHR23183">
    <property type="entry name" value="NOP14"/>
    <property type="match status" value="1"/>
</dbReference>
<protein>
    <recommendedName>
        <fullName evidence="10">Nucleolar protein 14</fullName>
    </recommendedName>
</protein>
<evidence type="ECO:0000256" key="7">
    <source>
        <dbReference type="SAM" id="MobiDB-lite"/>
    </source>
</evidence>
<feature type="compositionally biased region" description="Basic and acidic residues" evidence="7">
    <location>
        <begin position="401"/>
        <end position="416"/>
    </location>
</feature>
<dbReference type="Proteomes" id="UP001152799">
    <property type="component" value="Chromosome 9"/>
</dbReference>
<feature type="compositionally biased region" description="Basic and acidic residues" evidence="7">
    <location>
        <begin position="134"/>
        <end position="154"/>
    </location>
</feature>
<dbReference type="OrthoDB" id="441771at2759"/>
<gene>
    <name evidence="8" type="ORF">CEUTPL_LOCUS14185</name>
</gene>
<evidence type="ECO:0000256" key="4">
    <source>
        <dbReference type="ARBA" id="ARBA00022552"/>
    </source>
</evidence>
<feature type="compositionally biased region" description="Basic and acidic residues" evidence="7">
    <location>
        <begin position="322"/>
        <end position="334"/>
    </location>
</feature>
<evidence type="ECO:0000256" key="5">
    <source>
        <dbReference type="ARBA" id="ARBA00023242"/>
    </source>
</evidence>
<accession>A0A9N9N2T0</accession>
<comment type="similarity">
    <text evidence="2">Belongs to the NOP14 family.</text>
</comment>
<name>A0A9N9N2T0_9CUCU</name>
<dbReference type="EMBL" id="OU892285">
    <property type="protein sequence ID" value="CAG9773799.1"/>
    <property type="molecule type" value="Genomic_DNA"/>
</dbReference>
<dbReference type="GO" id="GO:0030490">
    <property type="term" value="P:maturation of SSU-rRNA"/>
    <property type="evidence" value="ECO:0007669"/>
    <property type="project" value="TreeGrafter"/>
</dbReference>
<proteinExistence type="inferred from homology"/>
<dbReference type="PANTHER" id="PTHR23183:SF0">
    <property type="entry name" value="NUCLEOLAR PROTEIN 14"/>
    <property type="match status" value="1"/>
</dbReference>
<keyword evidence="4" id="KW-0698">rRNA processing</keyword>
<organism evidence="8 9">
    <name type="scientific">Ceutorhynchus assimilis</name>
    <name type="common">cabbage seed weevil</name>
    <dbReference type="NCBI Taxonomy" id="467358"/>
    <lineage>
        <taxon>Eukaryota</taxon>
        <taxon>Metazoa</taxon>
        <taxon>Ecdysozoa</taxon>
        <taxon>Arthropoda</taxon>
        <taxon>Hexapoda</taxon>
        <taxon>Insecta</taxon>
        <taxon>Pterygota</taxon>
        <taxon>Neoptera</taxon>
        <taxon>Endopterygota</taxon>
        <taxon>Coleoptera</taxon>
        <taxon>Polyphaga</taxon>
        <taxon>Cucujiformia</taxon>
        <taxon>Curculionidae</taxon>
        <taxon>Ceutorhynchinae</taxon>
        <taxon>Ceutorhynchus</taxon>
    </lineage>
</organism>
<reference evidence="8" key="1">
    <citation type="submission" date="2022-01" db="EMBL/GenBank/DDBJ databases">
        <authorList>
            <person name="King R."/>
        </authorList>
    </citation>
    <scope>NUCLEOTIDE SEQUENCE</scope>
</reference>
<comment type="subcellular location">
    <subcellularLocation>
        <location evidence="1">Nucleus</location>
        <location evidence="1">Nucleolus</location>
    </subcellularLocation>
</comment>
<dbReference type="GO" id="GO:0032040">
    <property type="term" value="C:small-subunit processome"/>
    <property type="evidence" value="ECO:0007669"/>
    <property type="project" value="InterPro"/>
</dbReference>
<feature type="region of interest" description="Disordered" evidence="7">
    <location>
        <begin position="314"/>
        <end position="429"/>
    </location>
</feature>
<evidence type="ECO:0000256" key="3">
    <source>
        <dbReference type="ARBA" id="ARBA00022517"/>
    </source>
</evidence>
<feature type="region of interest" description="Disordered" evidence="7">
    <location>
        <begin position="132"/>
        <end position="156"/>
    </location>
</feature>
<evidence type="ECO:0000256" key="1">
    <source>
        <dbReference type="ARBA" id="ARBA00004604"/>
    </source>
</evidence>
<comment type="function">
    <text evidence="6">Involved in nucleolar processing of pre-18S ribosomal RNA. Has a role in the nuclear export of 40S pre-ribosomal subunit to the cytoplasm.</text>
</comment>
<evidence type="ECO:0000313" key="9">
    <source>
        <dbReference type="Proteomes" id="UP001152799"/>
    </source>
</evidence>
<sequence length="883" mass="102513">MGKVKNKKRVSVDAIQKKRQNQNAKKQLNPFEVHINKEKMRVLGKKVKNEMGLPGISRAKAIKKRKHTLLNEYKLQHKSNKFMDKRIAERDNVPYEDKIMARFAAVRAKAHSKKMIFNLAEDEVLTHRGQTLNEIEKFDDPRSDNEDSDEEHKSGNLLSTFVKDAHFGGGSSGKEVKTHKQLMDQLIEESKKRKAEKQKIKEATVELTDKLDTEWKDLVQLVSKTNKKETNEEKPNLDDYDKVMRELKFEARGTVSDRLKSEPEIAKEEKEKLEKLEQERLERMRGFAENNPQKITHRSADDLDDNFVYESDTEENMLTYGDDGKSNVEVRAELNGKTIGGNSDIEDENNDTNTDDDSSQNDSEEEDPLLDLKEDDTSSEEDDVETEKSTNSNKDIGIKITSKEVDSAEDDYKTDETSTEVNKSSQKRKLEDIVECNKPKQPKNEENIEDKNELEKLELPFVFSLPEDYDSLMETLQNQSIICQKVILERMIKCNHPTLSQGNKAGLGLLFDYMLRYINDLFANSEDSKTFKKNCKLLSTIIPHIFELAQLNKENAHNSFVEVIKELHQEYRKKKKQYPGIEILIFLKMVSLFFSTSDFRHQVVTPCFVFMEEMLKHCSVKSVKDLCCGLFLCTLVAEFTALSKRFLPATINFLAGIFCMAIPKNDVKPIKVPLTFKSLSKDLVLTSDYSKKKIETKFDISNLFEEEFTDELKVDIMLLALRLLSDFKENCKELPSKSELFTEADKYLKLVPMKNYPKVVQEDYRKLFSDTLSEISYLRWEAKKPKSLRLYEPKIVEVYDGKRRKIQSREKTERDKLLHKLKKETKGAVREIRKDKAFLGRIKINQKIRSDKERRDRVNKIVAEAANQQSELNAFDRQKKKKK</sequence>
<keyword evidence="5" id="KW-0539">Nucleus</keyword>
<feature type="region of interest" description="Disordered" evidence="7">
    <location>
        <begin position="284"/>
        <end position="303"/>
    </location>
</feature>
<evidence type="ECO:0000256" key="2">
    <source>
        <dbReference type="ARBA" id="ARBA00007466"/>
    </source>
</evidence>
<dbReference type="InterPro" id="IPR007276">
    <property type="entry name" value="Nop14"/>
</dbReference>
<evidence type="ECO:0000313" key="8">
    <source>
        <dbReference type="EMBL" id="CAG9773799.1"/>
    </source>
</evidence>
<feature type="compositionally biased region" description="Acidic residues" evidence="7">
    <location>
        <begin position="344"/>
        <end position="369"/>
    </location>
</feature>
<keyword evidence="9" id="KW-1185">Reference proteome</keyword>